<evidence type="ECO:0008006" key="3">
    <source>
        <dbReference type="Google" id="ProtNLM"/>
    </source>
</evidence>
<accession>A0A813FAE6</accession>
<evidence type="ECO:0000313" key="1">
    <source>
        <dbReference type="EMBL" id="CAE8610210.1"/>
    </source>
</evidence>
<dbReference type="GO" id="GO:0004784">
    <property type="term" value="F:superoxide dismutase activity"/>
    <property type="evidence" value="ECO:0007669"/>
    <property type="project" value="InterPro"/>
</dbReference>
<dbReference type="OMA" id="CKTITKA"/>
<dbReference type="OrthoDB" id="430314at2759"/>
<comment type="caution">
    <text evidence="1">The sequence shown here is derived from an EMBL/GenBank/DDBJ whole genome shotgun (WGS) entry which is preliminary data.</text>
</comment>
<sequence length="178" mass="19379">MLRSATRLLLRPRGAVLASVGLGAAGGAAVGGEHWGRAPIAPWQAKPAARCHCQVPCGIFHDDGRIAMILEDAMTIRKAVAQSQELHASGKLQDMHQLVRWINTKEDHATKIMTTVAEYFLAQKVKKELLSDHDYGDVLALHHAVLVAAMKTKQSSDMGPVDALDKAIQALRVVYEKK</sequence>
<organism evidence="1 2">
    <name type="scientific">Polarella glacialis</name>
    <name type="common">Dinoflagellate</name>
    <dbReference type="NCBI Taxonomy" id="89957"/>
    <lineage>
        <taxon>Eukaryota</taxon>
        <taxon>Sar</taxon>
        <taxon>Alveolata</taxon>
        <taxon>Dinophyceae</taxon>
        <taxon>Suessiales</taxon>
        <taxon>Suessiaceae</taxon>
        <taxon>Polarella</taxon>
    </lineage>
</organism>
<dbReference type="InterPro" id="IPR014123">
    <property type="entry name" value="Superoxide_dismutase_Ni-type"/>
</dbReference>
<reference evidence="1" key="1">
    <citation type="submission" date="2021-02" db="EMBL/GenBank/DDBJ databases">
        <authorList>
            <person name="Dougan E. K."/>
            <person name="Rhodes N."/>
            <person name="Thang M."/>
            <person name="Chan C."/>
        </authorList>
    </citation>
    <scope>NUCLEOTIDE SEQUENCE</scope>
</reference>
<name>A0A813FAE6_POLGL</name>
<protein>
    <recommendedName>
        <fullName evidence="3">Superoxide dismutase</fullName>
    </recommendedName>
</protein>
<dbReference type="GO" id="GO:0016151">
    <property type="term" value="F:nickel cation binding"/>
    <property type="evidence" value="ECO:0007669"/>
    <property type="project" value="InterPro"/>
</dbReference>
<dbReference type="Pfam" id="PF09055">
    <property type="entry name" value="Sod_Ni"/>
    <property type="match status" value="1"/>
</dbReference>
<proteinExistence type="predicted"/>
<dbReference type="InterPro" id="IPR036502">
    <property type="entry name" value="NiSOD_sf"/>
</dbReference>
<dbReference type="AlphaFoldDB" id="A0A813FAE6"/>
<evidence type="ECO:0000313" key="2">
    <source>
        <dbReference type="Proteomes" id="UP000654075"/>
    </source>
</evidence>
<dbReference type="EMBL" id="CAJNNV010024577">
    <property type="protein sequence ID" value="CAE8610210.1"/>
    <property type="molecule type" value="Genomic_DNA"/>
</dbReference>
<dbReference type="Proteomes" id="UP000654075">
    <property type="component" value="Unassembled WGS sequence"/>
</dbReference>
<dbReference type="Gene3D" id="1.20.120.400">
    <property type="entry name" value="Nickel-containing superoxide dismutase"/>
    <property type="match status" value="1"/>
</dbReference>
<gene>
    <name evidence="1" type="ORF">PGLA1383_LOCUS28037</name>
</gene>
<keyword evidence="2" id="KW-1185">Reference proteome</keyword>